<proteinExistence type="predicted"/>
<dbReference type="GeneID" id="89336801"/>
<dbReference type="Proteomes" id="UP001432202">
    <property type="component" value="Chromosome"/>
</dbReference>
<dbReference type="AlphaFoldDB" id="A0AAX4KXI2"/>
<accession>A0AAX4KXI2</accession>
<keyword evidence="2" id="KW-1185">Reference proteome</keyword>
<evidence type="ECO:0000313" key="2">
    <source>
        <dbReference type="Proteomes" id="UP001432202"/>
    </source>
</evidence>
<gene>
    <name evidence="1" type="ORF">V6M85_08490</name>
</gene>
<organism evidence="1 2">
    <name type="scientific">Sulfolobus tengchongensis</name>
    <dbReference type="NCBI Taxonomy" id="207809"/>
    <lineage>
        <taxon>Archaea</taxon>
        <taxon>Thermoproteota</taxon>
        <taxon>Thermoprotei</taxon>
        <taxon>Sulfolobales</taxon>
        <taxon>Sulfolobaceae</taxon>
        <taxon>Sulfolobus</taxon>
    </lineage>
</organism>
<dbReference type="EMBL" id="CP146016">
    <property type="protein sequence ID" value="WWQ59528.1"/>
    <property type="molecule type" value="Genomic_DNA"/>
</dbReference>
<dbReference type="RefSeq" id="WP_338598752.1">
    <property type="nucleotide sequence ID" value="NZ_CP146016.1"/>
</dbReference>
<name>A0AAX4KXI2_9CREN</name>
<protein>
    <submittedName>
        <fullName evidence="1">Uncharacterized protein</fullName>
    </submittedName>
</protein>
<evidence type="ECO:0000313" key="1">
    <source>
        <dbReference type="EMBL" id="WWQ59528.1"/>
    </source>
</evidence>
<sequence>MLAYVFWHQRAKEFVKEEYEKSLINFHKYFNEMAKIEGYLGSLVIKVSYVPWTEGDVYEDWYLMESSKTLDLLNNAVLELSDVKSLHDEVAKMARNGKGGLYKLIKGDPLSPSYKYAYWISKPIGMKYDDFYKEIEPFSQNLWRKQLAMGPLSEFCIFSPNPINVSERYSPIFQQRYVLYSKIVKISP</sequence>
<reference evidence="1 2" key="1">
    <citation type="submission" date="2024-02" db="EMBL/GenBank/DDBJ databases">
        <title>STSV induces naive adaptation in Sulfolobus.</title>
        <authorList>
            <person name="Xiang X."/>
            <person name="Song M."/>
        </authorList>
    </citation>
    <scope>NUCLEOTIDE SEQUENCE [LARGE SCALE GENOMIC DNA]</scope>
    <source>
        <strain evidence="1 2">RT2</strain>
    </source>
</reference>